<organism evidence="1 2">
    <name type="scientific">Arthrobacter phage Arcadia</name>
    <dbReference type="NCBI Taxonomy" id="2024274"/>
    <lineage>
        <taxon>Viruses</taxon>
        <taxon>Duplodnaviria</taxon>
        <taxon>Heunggongvirae</taxon>
        <taxon>Uroviricota</taxon>
        <taxon>Caudoviricetes</taxon>
        <taxon>Mudcatvirus</taxon>
        <taxon>Mudcatvirus arcadia</taxon>
    </lineage>
</organism>
<sequence>MFDDYTKQLLEDIRKDQNHFEDELERQVIERFGSVEQFKKVAHLFVLETNEMAFVPLPEEVTGLEHVYSAEIQYRIRRKTQEEIDAERKTPEELAIDQADANINHYLDELATERIELDEERNFVDDMWKSEDER</sequence>
<evidence type="ECO:0000313" key="1">
    <source>
        <dbReference type="EMBL" id="ASR80002.1"/>
    </source>
</evidence>
<name>A0A222Z665_9CAUD</name>
<evidence type="ECO:0000313" key="2">
    <source>
        <dbReference type="Proteomes" id="UP000226315"/>
    </source>
</evidence>
<dbReference type="Proteomes" id="UP000226315">
    <property type="component" value="Segment"/>
</dbReference>
<protein>
    <submittedName>
        <fullName evidence="1">Uncharacterized protein</fullName>
    </submittedName>
</protein>
<accession>A0A222Z665</accession>
<gene>
    <name evidence="1" type="ORF">SEA_ARCADIA_38</name>
</gene>
<dbReference type="EMBL" id="MF189170">
    <property type="protein sequence ID" value="ASR80002.1"/>
    <property type="molecule type" value="Genomic_DNA"/>
</dbReference>
<proteinExistence type="predicted"/>
<keyword evidence="2" id="KW-1185">Reference proteome</keyword>
<reference evidence="1 2" key="1">
    <citation type="submission" date="2017-06" db="EMBL/GenBank/DDBJ databases">
        <authorList>
            <person name="Schoff C."/>
            <person name="Dunbar D."/>
            <person name="Schaff J.E."/>
            <person name="Dashiell C.L."/>
            <person name="Macialek J.A."/>
            <person name="Klyczek K."/>
            <person name="Bradley K.W."/>
            <person name="Asai D.J."/>
            <person name="Bowman C.A."/>
            <person name="Russell D.A."/>
            <person name="Pope W.H."/>
            <person name="Jacobs-Sera D."/>
            <person name="Hendrix R.W."/>
            <person name="Hatfull G.F."/>
        </authorList>
    </citation>
    <scope>NUCLEOTIDE SEQUENCE [LARGE SCALE GENOMIC DNA]</scope>
</reference>